<keyword evidence="4" id="KW-1185">Reference proteome</keyword>
<feature type="transmembrane region" description="Helical" evidence="1">
    <location>
        <begin position="297"/>
        <end position="319"/>
    </location>
</feature>
<evidence type="ECO:0000256" key="1">
    <source>
        <dbReference type="SAM" id="Phobius"/>
    </source>
</evidence>
<evidence type="ECO:0000313" key="4">
    <source>
        <dbReference type="Proteomes" id="UP000326837"/>
    </source>
</evidence>
<dbReference type="KEGG" id="lpav:PLANPX_0280"/>
<organism evidence="3 4">
    <name type="scientific">Lacipirellula parvula</name>
    <dbReference type="NCBI Taxonomy" id="2650471"/>
    <lineage>
        <taxon>Bacteria</taxon>
        <taxon>Pseudomonadati</taxon>
        <taxon>Planctomycetota</taxon>
        <taxon>Planctomycetia</taxon>
        <taxon>Pirellulales</taxon>
        <taxon>Lacipirellulaceae</taxon>
        <taxon>Lacipirellula</taxon>
    </lineage>
</organism>
<keyword evidence="1" id="KW-0812">Transmembrane</keyword>
<proteinExistence type="predicted"/>
<keyword evidence="1" id="KW-0472">Membrane</keyword>
<protein>
    <recommendedName>
        <fullName evidence="2">DUF1559 domain-containing protein</fullName>
    </recommendedName>
</protein>
<gene>
    <name evidence="3" type="ORF">PLANPX_0280</name>
</gene>
<feature type="domain" description="DUF1559" evidence="2">
    <location>
        <begin position="82"/>
        <end position="212"/>
    </location>
</feature>
<name>A0A5K7X1Y7_9BACT</name>
<evidence type="ECO:0000313" key="3">
    <source>
        <dbReference type="EMBL" id="BBO30668.1"/>
    </source>
</evidence>
<dbReference type="AlphaFoldDB" id="A0A5K7X1Y7"/>
<keyword evidence="1" id="KW-1133">Transmembrane helix</keyword>
<dbReference type="PANTHER" id="PTHR30093">
    <property type="entry name" value="GENERAL SECRETION PATHWAY PROTEIN G"/>
    <property type="match status" value="1"/>
</dbReference>
<feature type="transmembrane region" description="Helical" evidence="1">
    <location>
        <begin position="50"/>
        <end position="70"/>
    </location>
</feature>
<dbReference type="EMBL" id="AP021861">
    <property type="protein sequence ID" value="BBO30668.1"/>
    <property type="molecule type" value="Genomic_DNA"/>
</dbReference>
<dbReference type="Pfam" id="PF07596">
    <property type="entry name" value="SBP_bac_10"/>
    <property type="match status" value="1"/>
</dbReference>
<reference evidence="4" key="1">
    <citation type="submission" date="2019-10" db="EMBL/GenBank/DDBJ databases">
        <title>Lacipirellula parvula gen. nov., sp. nov., representing a lineage of planctomycetes widespread in freshwater anoxic habitats, and description of the family Lacipirellulaceae.</title>
        <authorList>
            <person name="Dedysh S.N."/>
            <person name="Kulichevskaya I.S."/>
            <person name="Beletsky A.V."/>
            <person name="Rakitin A.L."/>
            <person name="Mardanov A.V."/>
            <person name="Ivanova A.A."/>
            <person name="Saltykova V.X."/>
            <person name="Rijpstra W.I.C."/>
            <person name="Sinninghe Damste J.S."/>
            <person name="Ravin N.V."/>
        </authorList>
    </citation>
    <scope>NUCLEOTIDE SEQUENCE [LARGE SCALE GENOMIC DNA]</scope>
    <source>
        <strain evidence="4">PX69</strain>
    </source>
</reference>
<dbReference type="Proteomes" id="UP000326837">
    <property type="component" value="Chromosome"/>
</dbReference>
<dbReference type="PANTHER" id="PTHR30093:SF2">
    <property type="entry name" value="TYPE II SECRETION SYSTEM PROTEIN H"/>
    <property type="match status" value="1"/>
</dbReference>
<sequence length="324" mass="35193">MKFRLGTMAYAFALLAAGMAAFGAWGIVRAVGVMWFWLWTSGGRPRRRPMLWGLGAVCIVGATQLLLPTATPAAYHAVQRQLCLVNLKFWAAGISEYESANGTLPPVALRDPAGKPLHSWRTLVLPYLDLKGLYGKFDLRLPWDDSANATAAQTLLEFQQCPADHQHGPATSYFAVVGPRTAWPADGKRKIDEITDGASNTILLMEAPGRSVDWAEPRDLSFDEAVDVLTGQGLRAGSHDVDVYNLIFVVYADGRLGSLSAPLSRELATALLTIDGGEAIDKAELVKAEPRKMSVEFLWGLSAFVALALWPGVCVWRGVRTPTV</sequence>
<evidence type="ECO:0000259" key="2">
    <source>
        <dbReference type="Pfam" id="PF07596"/>
    </source>
</evidence>
<feature type="transmembrane region" description="Helical" evidence="1">
    <location>
        <begin position="12"/>
        <end position="38"/>
    </location>
</feature>
<dbReference type="InterPro" id="IPR011453">
    <property type="entry name" value="DUF1559"/>
</dbReference>
<dbReference type="RefSeq" id="WP_152096969.1">
    <property type="nucleotide sequence ID" value="NZ_AP021861.1"/>
</dbReference>
<accession>A0A5K7X1Y7</accession>